<evidence type="ECO:0000256" key="2">
    <source>
        <dbReference type="ARBA" id="ARBA00010961"/>
    </source>
</evidence>
<keyword evidence="4 6" id="KW-0238">DNA-binding</keyword>
<keyword evidence="3 6" id="KW-0815">Transposition</keyword>
<dbReference type="HOGENOM" id="CLU_036805_12_4_9"/>
<dbReference type="GO" id="GO:0003677">
    <property type="term" value="F:DNA binding"/>
    <property type="evidence" value="ECO:0007669"/>
    <property type="project" value="UniProtKB-UniRule"/>
</dbReference>
<evidence type="ECO:0000313" key="8">
    <source>
        <dbReference type="Proteomes" id="UP000002411"/>
    </source>
</evidence>
<sequence>MSNISKEILRNYVNEQKFKSPDEVLAAMKEMFKDVLQEALEAEMDTQLGYNKYNVTEKQTTNSRNGYSKKTIKSELGPVELNIPRDRSGEYKPKIIPKYKRNVTGIEDKVMALYAAGMTTRDISEQVKNLYDVDLSPEMVSNITNRILPVVAE</sequence>
<gene>
    <name evidence="7" type="ordered locus">CKL_2081</name>
</gene>
<accession>A5MYZ7</accession>
<evidence type="ECO:0000256" key="4">
    <source>
        <dbReference type="ARBA" id="ARBA00023125"/>
    </source>
</evidence>
<comment type="function">
    <text evidence="1 6">Required for the transposition of the insertion element.</text>
</comment>
<dbReference type="Pfam" id="PF00872">
    <property type="entry name" value="Transposase_mut"/>
    <property type="match status" value="1"/>
</dbReference>
<dbReference type="PANTHER" id="PTHR33217">
    <property type="entry name" value="TRANSPOSASE FOR INSERTION SEQUENCE ELEMENT IS1081"/>
    <property type="match status" value="1"/>
</dbReference>
<dbReference type="KEGG" id="ckl:CKL_2081"/>
<comment type="similarity">
    <text evidence="2 6">Belongs to the transposase mutator family.</text>
</comment>
<name>A5MYZ7_CLOK5</name>
<proteinExistence type="inferred from homology"/>
<protein>
    <recommendedName>
        <fullName evidence="6">Mutator family transposase</fullName>
    </recommendedName>
</protein>
<evidence type="ECO:0000256" key="6">
    <source>
        <dbReference type="RuleBase" id="RU365089"/>
    </source>
</evidence>
<dbReference type="PANTHER" id="PTHR33217:SF5">
    <property type="entry name" value="MUTATOR FAMILY TRANSPOSASE"/>
    <property type="match status" value="1"/>
</dbReference>
<dbReference type="eggNOG" id="COG3316">
    <property type="taxonomic scope" value="Bacteria"/>
</dbReference>
<reference evidence="7 8" key="1">
    <citation type="journal article" date="2008" name="Proc. Natl. Acad. Sci. U.S.A.">
        <title>The genome of Clostridium kluyveri, a strict anaerobe with unique metabolic features.</title>
        <authorList>
            <person name="Seedorf H."/>
            <person name="Fricke W.F."/>
            <person name="Veith B."/>
            <person name="Brueggemann H."/>
            <person name="Liesegang H."/>
            <person name="Strittmatter A."/>
            <person name="Miethke M."/>
            <person name="Buckel W."/>
            <person name="Hinderberger J."/>
            <person name="Li F."/>
            <person name="Hagemeier C."/>
            <person name="Thauer R.K."/>
            <person name="Gottschalk G."/>
        </authorList>
    </citation>
    <scope>NUCLEOTIDE SEQUENCE [LARGE SCALE GENOMIC DNA]</scope>
    <source>
        <strain evidence="8">ATCC 8527 / DSM 555 / NCIMB 10680</strain>
    </source>
</reference>
<evidence type="ECO:0000256" key="5">
    <source>
        <dbReference type="ARBA" id="ARBA00023172"/>
    </source>
</evidence>
<dbReference type="STRING" id="431943.CKL_2081"/>
<evidence type="ECO:0000256" key="1">
    <source>
        <dbReference type="ARBA" id="ARBA00002190"/>
    </source>
</evidence>
<evidence type="ECO:0000256" key="3">
    <source>
        <dbReference type="ARBA" id="ARBA00022578"/>
    </source>
</evidence>
<dbReference type="InterPro" id="IPR001207">
    <property type="entry name" value="Transposase_mutator"/>
</dbReference>
<dbReference type="Proteomes" id="UP000002411">
    <property type="component" value="Chromosome"/>
</dbReference>
<evidence type="ECO:0000313" key="7">
    <source>
        <dbReference type="EMBL" id="EDK34093.1"/>
    </source>
</evidence>
<dbReference type="GO" id="GO:0004803">
    <property type="term" value="F:transposase activity"/>
    <property type="evidence" value="ECO:0007669"/>
    <property type="project" value="UniProtKB-UniRule"/>
</dbReference>
<organism evidence="7 8">
    <name type="scientific">Clostridium kluyveri (strain ATCC 8527 / DSM 555 / NBRC 12016 / NCIMB 10680 / K1)</name>
    <dbReference type="NCBI Taxonomy" id="431943"/>
    <lineage>
        <taxon>Bacteria</taxon>
        <taxon>Bacillati</taxon>
        <taxon>Bacillota</taxon>
        <taxon>Clostridia</taxon>
        <taxon>Eubacteriales</taxon>
        <taxon>Clostridiaceae</taxon>
        <taxon>Clostridium</taxon>
    </lineage>
</organism>
<dbReference type="EMBL" id="CP000673">
    <property type="protein sequence ID" value="EDK34093.1"/>
    <property type="molecule type" value="Genomic_DNA"/>
</dbReference>
<dbReference type="GO" id="GO:0006313">
    <property type="term" value="P:DNA transposition"/>
    <property type="evidence" value="ECO:0007669"/>
    <property type="project" value="UniProtKB-UniRule"/>
</dbReference>
<keyword evidence="8" id="KW-1185">Reference proteome</keyword>
<keyword evidence="5 6" id="KW-0233">DNA recombination</keyword>
<dbReference type="AlphaFoldDB" id="A5MYZ7"/>
<keyword evidence="6" id="KW-0814">Transposable element</keyword>